<organism evidence="7 8">
    <name type="scientific">Stieleria marina</name>
    <dbReference type="NCBI Taxonomy" id="1930275"/>
    <lineage>
        <taxon>Bacteria</taxon>
        <taxon>Pseudomonadati</taxon>
        <taxon>Planctomycetota</taxon>
        <taxon>Planctomycetia</taxon>
        <taxon>Pirellulales</taxon>
        <taxon>Pirellulaceae</taxon>
        <taxon>Stieleria</taxon>
    </lineage>
</organism>
<evidence type="ECO:0000256" key="3">
    <source>
        <dbReference type="ARBA" id="ARBA00022692"/>
    </source>
</evidence>
<dbReference type="SUPFAM" id="SSF56954">
    <property type="entry name" value="Outer membrane efflux proteins (OEP)"/>
    <property type="match status" value="1"/>
</dbReference>
<protein>
    <submittedName>
        <fullName evidence="7">Outer membrane efflux protein</fullName>
    </submittedName>
</protein>
<reference evidence="7 8" key="1">
    <citation type="submission" date="2019-02" db="EMBL/GenBank/DDBJ databases">
        <title>Deep-cultivation of Planctomycetes and their phenomic and genomic characterization uncovers novel biology.</title>
        <authorList>
            <person name="Wiegand S."/>
            <person name="Jogler M."/>
            <person name="Boedeker C."/>
            <person name="Pinto D."/>
            <person name="Vollmers J."/>
            <person name="Rivas-Marin E."/>
            <person name="Kohn T."/>
            <person name="Peeters S.H."/>
            <person name="Heuer A."/>
            <person name="Rast P."/>
            <person name="Oberbeckmann S."/>
            <person name="Bunk B."/>
            <person name="Jeske O."/>
            <person name="Meyerdierks A."/>
            <person name="Storesund J.E."/>
            <person name="Kallscheuer N."/>
            <person name="Luecker S."/>
            <person name="Lage O.M."/>
            <person name="Pohl T."/>
            <person name="Merkel B.J."/>
            <person name="Hornburger P."/>
            <person name="Mueller R.-W."/>
            <person name="Bruemmer F."/>
            <person name="Labrenz M."/>
            <person name="Spormann A.M."/>
            <person name="Op den Camp H."/>
            <person name="Overmann J."/>
            <person name="Amann R."/>
            <person name="Jetten M.S.M."/>
            <person name="Mascher T."/>
            <person name="Medema M.H."/>
            <person name="Devos D.P."/>
            <person name="Kaster A.-K."/>
            <person name="Ovreas L."/>
            <person name="Rohde M."/>
            <person name="Galperin M.Y."/>
            <person name="Jogler C."/>
        </authorList>
    </citation>
    <scope>NUCLEOTIDE SEQUENCE [LARGE SCALE GENOMIC DNA]</scope>
    <source>
        <strain evidence="7 8">K23_9</strain>
    </source>
</reference>
<dbReference type="GO" id="GO:0015562">
    <property type="term" value="F:efflux transmembrane transporter activity"/>
    <property type="evidence" value="ECO:0007669"/>
    <property type="project" value="InterPro"/>
</dbReference>
<keyword evidence="8" id="KW-1185">Reference proteome</keyword>
<feature type="compositionally biased region" description="Polar residues" evidence="6">
    <location>
        <begin position="117"/>
        <end position="133"/>
    </location>
</feature>
<dbReference type="PANTHER" id="PTHR30026">
    <property type="entry name" value="OUTER MEMBRANE PROTEIN TOLC"/>
    <property type="match status" value="1"/>
</dbReference>
<dbReference type="RefSeq" id="WP_419189369.1">
    <property type="nucleotide sequence ID" value="NZ_CP036526.1"/>
</dbReference>
<name>A0A517P1M5_9BACT</name>
<feature type="compositionally biased region" description="Basic and acidic residues" evidence="6">
    <location>
        <begin position="173"/>
        <end position="183"/>
    </location>
</feature>
<sequence length="934" mass="102876">MLLPFSRPSIRRVTLRRALIRMVMGCAAGCCLVGVVGCTALKTARPSFLSLDKPQSAIVKLAVPKMNLPEMKLPEFKVPELKAPQFKLPTVNTPTFASKFSDDKSDKSPRQFRLASTGKQATPTQTGKKSTGQVLGDQRAMQFPKANLQLAKPIENRLDAAKPNGNQNGAGEKSPDWRNRDSHSDTMALIDDASEEVQDAFARAGSMPLGDSQMIDGTDVQSVLQPRDANSQPDQFRSISESEMLHLALSRSPILRSLGIRILDNPQAATTIYDVAINESDPFFGPNAALAEFDDVLSASLNSQNNDRVFNNATLGGQVQELTQDLVNVNAGWQRRTMSGATWEINSLTGYDNNNRSGNSFSNYWETQLEAGVRQPLLQGAGRQFNRIAGPNAQPGFNFSNGIVIAQMNNQISQADFEISLRSYVRDLYSAYWELVRQYTVYQNVLQSQELAYDTWQTVLAKGKADLEGGEANKEAQARAKYYSYRREVQIALGGDSGRSGMYGAERQLRQLIGLPAVDGQLLQPTDKPVSAKYVFNYDHLVTRAMSGRTELRRQNTKIRQQQLRLIAAKNFLLPQMDLIGRYRLRGFGDDLAGTGPRFNSAYDDFASLDHQEWEFGVEMGVTAGRRQAHAAVRNAKLQLSREQVIYCEQQRMVRHEMSEAFAEVSSAYHAMQSSTEQASASQERLKASEALFGADKIQIEFLLDAQEELLRAELQLASDQARYSLSLVEINNTSGTLLRDIGVNIAQSKCGTHVHYFQADSDVATTQQPVVPTPLNSSVPLDRPGAIQNDGELPEPLPAAPETDNRGDESNDAPIPELQPAPKKSLPESLINAPAPSLKQFFNKPVSTSLSKVPSRSVSFFKSAASKVTEKPASQIQLSEPPSIANDGSATTKPRVLAKPKLPTSESWTKKPPTTSSQSRFKLPRLFRTAPKS</sequence>
<feature type="region of interest" description="Disordered" evidence="6">
    <location>
        <begin position="769"/>
        <end position="831"/>
    </location>
</feature>
<keyword evidence="2" id="KW-1134">Transmembrane beta strand</keyword>
<feature type="compositionally biased region" description="Polar residues" evidence="6">
    <location>
        <begin position="873"/>
        <end position="893"/>
    </location>
</feature>
<dbReference type="GO" id="GO:1990281">
    <property type="term" value="C:efflux pump complex"/>
    <property type="evidence" value="ECO:0007669"/>
    <property type="project" value="TreeGrafter"/>
</dbReference>
<evidence type="ECO:0000313" key="8">
    <source>
        <dbReference type="Proteomes" id="UP000319817"/>
    </source>
</evidence>
<dbReference type="AlphaFoldDB" id="A0A517P1M5"/>
<evidence type="ECO:0000256" key="6">
    <source>
        <dbReference type="SAM" id="MobiDB-lite"/>
    </source>
</evidence>
<evidence type="ECO:0000256" key="1">
    <source>
        <dbReference type="ARBA" id="ARBA00004442"/>
    </source>
</evidence>
<dbReference type="InterPro" id="IPR051906">
    <property type="entry name" value="TolC-like"/>
</dbReference>
<evidence type="ECO:0000256" key="5">
    <source>
        <dbReference type="ARBA" id="ARBA00023237"/>
    </source>
</evidence>
<feature type="region of interest" description="Disordered" evidence="6">
    <location>
        <begin position="867"/>
        <end position="934"/>
    </location>
</feature>
<evidence type="ECO:0000256" key="4">
    <source>
        <dbReference type="ARBA" id="ARBA00023136"/>
    </source>
</evidence>
<keyword evidence="5" id="KW-0998">Cell outer membrane</keyword>
<feature type="compositionally biased region" description="Polar residues" evidence="6">
    <location>
        <begin position="905"/>
        <end position="921"/>
    </location>
</feature>
<dbReference type="GO" id="GO:0009279">
    <property type="term" value="C:cell outer membrane"/>
    <property type="evidence" value="ECO:0007669"/>
    <property type="project" value="UniProtKB-SubCell"/>
</dbReference>
<dbReference type="PANTHER" id="PTHR30026:SF23">
    <property type="entry name" value="TO APRF-PUTATIVE OUTER MEMBRANE EFFLUX PROTEIN OR SECRETED ALKALINE PHOSPHATASE-RELATED"/>
    <property type="match status" value="1"/>
</dbReference>
<comment type="subcellular location">
    <subcellularLocation>
        <location evidence="1">Cell outer membrane</location>
    </subcellularLocation>
</comment>
<feature type="region of interest" description="Disordered" evidence="6">
    <location>
        <begin position="97"/>
        <end position="138"/>
    </location>
</feature>
<feature type="compositionally biased region" description="Basic and acidic residues" evidence="6">
    <location>
        <begin position="100"/>
        <end position="109"/>
    </location>
</feature>
<dbReference type="GO" id="GO:0015288">
    <property type="term" value="F:porin activity"/>
    <property type="evidence" value="ECO:0007669"/>
    <property type="project" value="TreeGrafter"/>
</dbReference>
<accession>A0A517P1M5</accession>
<keyword evidence="3" id="KW-0812">Transmembrane</keyword>
<keyword evidence="4" id="KW-0472">Membrane</keyword>
<feature type="region of interest" description="Disordered" evidence="6">
    <location>
        <begin position="159"/>
        <end position="183"/>
    </location>
</feature>
<dbReference type="Gene3D" id="1.20.1600.10">
    <property type="entry name" value="Outer membrane efflux proteins (OEP)"/>
    <property type="match status" value="1"/>
</dbReference>
<dbReference type="Proteomes" id="UP000319817">
    <property type="component" value="Chromosome"/>
</dbReference>
<proteinExistence type="predicted"/>
<feature type="compositionally biased region" description="Polar residues" evidence="6">
    <location>
        <begin position="769"/>
        <end position="780"/>
    </location>
</feature>
<evidence type="ECO:0000313" key="7">
    <source>
        <dbReference type="EMBL" id="QDT13271.1"/>
    </source>
</evidence>
<evidence type="ECO:0000256" key="2">
    <source>
        <dbReference type="ARBA" id="ARBA00022452"/>
    </source>
</evidence>
<gene>
    <name evidence="7" type="ORF">K239x_52890</name>
</gene>
<dbReference type="EMBL" id="CP036526">
    <property type="protein sequence ID" value="QDT13271.1"/>
    <property type="molecule type" value="Genomic_DNA"/>
</dbReference>